<dbReference type="SUPFAM" id="SSF56954">
    <property type="entry name" value="Outer membrane efflux proteins (OEP)"/>
    <property type="match status" value="1"/>
</dbReference>
<feature type="coiled-coil region" evidence="1">
    <location>
        <begin position="311"/>
        <end position="363"/>
    </location>
</feature>
<evidence type="ECO:0000313" key="2">
    <source>
        <dbReference type="EMBL" id="SFV32556.1"/>
    </source>
</evidence>
<dbReference type="Proteomes" id="UP000199537">
    <property type="component" value="Unassembled WGS sequence"/>
</dbReference>
<name>A0A1I7NDC7_9BACT</name>
<proteinExistence type="predicted"/>
<accession>A0A1I7NDC7</accession>
<dbReference type="STRING" id="1393122.SAMN05660895_1381"/>
<dbReference type="RefSeq" id="WP_092459231.1">
    <property type="nucleotide sequence ID" value="NZ_FPCJ01000001.1"/>
</dbReference>
<keyword evidence="1" id="KW-0175">Coiled coil</keyword>
<organism evidence="2 3">
    <name type="scientific">Thermoflavifilum thermophilum</name>
    <dbReference type="NCBI Taxonomy" id="1393122"/>
    <lineage>
        <taxon>Bacteria</taxon>
        <taxon>Pseudomonadati</taxon>
        <taxon>Bacteroidota</taxon>
        <taxon>Chitinophagia</taxon>
        <taxon>Chitinophagales</taxon>
        <taxon>Chitinophagaceae</taxon>
        <taxon>Thermoflavifilum</taxon>
    </lineage>
</organism>
<keyword evidence="3" id="KW-1185">Reference proteome</keyword>
<reference evidence="3" key="1">
    <citation type="submission" date="2016-10" db="EMBL/GenBank/DDBJ databases">
        <authorList>
            <person name="Varghese N."/>
            <person name="Submissions S."/>
        </authorList>
    </citation>
    <scope>NUCLEOTIDE SEQUENCE [LARGE SCALE GENOMIC DNA]</scope>
    <source>
        <strain evidence="3">DSM 14807</strain>
    </source>
</reference>
<sequence length="426" mass="48779">MKSTNIGAHNLFLFLAGCLLIMASTSRLYAQGLSLAQIIDSIDRRNVGLQQYVHQQEAARHLTLAAQGWPAPAIGLGLNEFPYPGMSKTENLSARKMSMLRFQQMLPLFGYQRAEAAYQRSLVPQYADQQGMLRNTLHTRARMAYVEMWIGEQKIHAMQEQIRQLKLLIQVLEKQLSYNRTQPQYIYQARAALADWQNRLTEWQGQVAASTALLNSLMNKPVDAPLQIDTSRLPLSLTIPALLDSVSLLQHRSDLRWLSHQMNSLAYQREALLAQLKPQVGLSWDNMRMANGMYMYNLMVMITLPSLPWAARTQRQQAISLNEEVKALKDQQQEQLFEALGQIAQSQTQLDAWQKQLQTYETDILPAYAHTYTAYLQALAEQIGPGSTGVETLQAWNEWTLKKIDYLDLLHQYFLKKIELLNELEQ</sequence>
<gene>
    <name evidence="2" type="ORF">SAMN05660895_1381</name>
</gene>
<evidence type="ECO:0000256" key="1">
    <source>
        <dbReference type="SAM" id="Coils"/>
    </source>
</evidence>
<protein>
    <submittedName>
        <fullName evidence="2">Outer membrane protein TolC</fullName>
    </submittedName>
</protein>
<dbReference type="PROSITE" id="PS51257">
    <property type="entry name" value="PROKAR_LIPOPROTEIN"/>
    <property type="match status" value="1"/>
</dbReference>
<dbReference type="OrthoDB" id="920360at2"/>
<dbReference type="Gene3D" id="1.20.1600.10">
    <property type="entry name" value="Outer membrane efflux proteins (OEP)"/>
    <property type="match status" value="1"/>
</dbReference>
<dbReference type="EMBL" id="FPCJ01000001">
    <property type="protein sequence ID" value="SFV32556.1"/>
    <property type="molecule type" value="Genomic_DNA"/>
</dbReference>
<evidence type="ECO:0000313" key="3">
    <source>
        <dbReference type="Proteomes" id="UP000199537"/>
    </source>
</evidence>
<dbReference type="AlphaFoldDB" id="A0A1I7NDC7"/>
<dbReference type="GO" id="GO:0015562">
    <property type="term" value="F:efflux transmembrane transporter activity"/>
    <property type="evidence" value="ECO:0007669"/>
    <property type="project" value="InterPro"/>
</dbReference>